<sequence length="1686" mass="180470">MVSTQTEKIALFLIQPSGASSVTLTFSDFALENSYDYIYLYDGTSTSSSQIASLSGSTAGTYTASSGAMLVRFISDSSVTDRGFSATWAAETSSCAAQSVGDSFPRVSYSQSSGSANWAGSWVEIGESDGISAGIARVRSDLCSSGNCLRLGVPSGSSAQTYSDRGVYREADLSGATSATLSFVYRRGVNQGNQTVVLSVSNNGGSSWTNLQSYYIDRSNTSAVSASFDISAYASSNTQIRFLASGNRAVIGMYIDDISIRYQPVCEPEVHAAWYFDEYEWAALAGEVLDSGGNGYHGVANKHIANSTDGVVCNAADLRESGDNDYVSLGSSALDGLDDFSISVWGKLDSTRSEAQTLFSAASSSHTNGVLMFFANTSSLNFFFRDEIVATYSLPAISDDRWHHYVWTRNEGQHCLFVDGVSKGCQIDTYTGAISVSPNGLVIGQEQDSVGGGFAANQDWEGLVDEPMIFSGELSASSVHSIYTNQLAGSNWDGSSRVCPDPPLPPDGTLPLPNADWHLDEAVWEGVAGEIKDYSTNAFHGVASQAMATSSDGVVCRAADLSRDGISDYISLDNAALDNSNDFSISVWGKLDSTRSGAQAIFSAASSTHTNGVLMFFSSTSSLQLYFRNSIVASYSLPAINDDQWHHYVWARSAGQHCLYRDGVAQGCQNSTYTGVIDVDTRGLIIGQEQDAVGSGFEPSQDWEGLVDEPMIFSSQLNYAQVSTLYDNQLAGKNYDGTERRCELPSPVVNYRFDSCNWSDGQDVVDSGPNGLDAYAVNGVLSTVDGQICGLAQFDSEDDYVNLPDSNFVDLPTAMTVMAWIRLDNTPTELKTFISKDSNYEVHIDSNRQVYWWWQDSNNVTRSFTSGSTVNLGQWHHVAVTYKDGLQVIYIDGQEAARQTHTGQLITNSNALQIGQDQNVTARFFDGDIDEVKIFDVDLTTFEIESIVSNEIAERNYDGALRSCNCIEPVTVNHYEISHDESMVSCLAEEITFTAHDNADVAVDAKDALLQISTSTGKGDWLSVAVGSGVLSNSGGGQATYQFPDNGETSVTLRFSYPDLVSDPDVLNFNVTDGASSDKGDASHPEDKNLSVSDAGLVFSIPDTQSCNASTTVVVRAVKKSDSSASCESAVAGNQSVNFYSRYMAPTAGTKTVLLSTAGSAYSLATSASGTPVSMNFNAQGEAEMTVQYSDAGEVELNAELTIGAKALNGSDSFIAYPSRLLPMAEFVDVGPPRAATLLNNGNVSGGAVWAAARPFTLRVSGQCANGDVTPNYQPSNAELGISLNTPTAVEGGAGGALSVSLGGSIANLVASDLDAAGQVQSWIGISSGFSTGVFEDVAARYSEVGIIDLYARDTNYYGHDLGLATTPVGRFIPGYFKVVANTPEWDTHCSSDIFSYMGEEIRYKEAPEVTVSAFNVAGQAVKNYGKDLWKLSERQSGRSYADVSMAVSTTLVEDIDLSAGTWGDSEKNYDGEATNTLSGDSILFDRVALEAPFEGLVDLSFTAADFTDADDVCYRIDSDSDGDLLEEVCSGFSIENISAKELRFGRLNVVNAYGPETEALPLPWLAEYYDGANFITNSDDSCSAWLTSSVTYTDADGSLISSGLTVPSYAFLATDFRVDKGDAGVVMSAPGASNTGSVNVSVNLTEAPYFKFDWDGDGRFEEEPSAHIVFGQFRSNDKVIFQRQW</sequence>
<keyword evidence="3" id="KW-0732">Signal</keyword>
<dbReference type="SUPFAM" id="SSF49854">
    <property type="entry name" value="Spermadhesin, CUB domain"/>
    <property type="match status" value="1"/>
</dbReference>
<reference evidence="8 9" key="1">
    <citation type="journal article" date="2008" name="Int. J. Syst. Evol. Microbiol.">
        <title>Neptunomonas japonica sp. nov., an Osedax japonicus symbiont-like bacterium isolated from sediment adjacent to sperm whale carcasses off Kagoshima, Japan.</title>
        <authorList>
            <person name="Miyazaki M."/>
            <person name="Nogi Y."/>
            <person name="Fujiwara Y."/>
            <person name="Kawato M."/>
            <person name="Kubokawa K."/>
            <person name="Horikoshi K."/>
        </authorList>
    </citation>
    <scope>NUCLEOTIDE SEQUENCE [LARGE SCALE GENOMIC DNA]</scope>
    <source>
        <strain evidence="8 9">JAMM 1380</strain>
    </source>
</reference>
<dbReference type="EMBL" id="AP014546">
    <property type="protein sequence ID" value="BBB30560.1"/>
    <property type="molecule type" value="Genomic_DNA"/>
</dbReference>
<dbReference type="InterPro" id="IPR046524">
    <property type="entry name" value="DUF6701"/>
</dbReference>
<evidence type="ECO:0000256" key="3">
    <source>
        <dbReference type="ARBA" id="ARBA00022729"/>
    </source>
</evidence>
<evidence type="ECO:0000313" key="8">
    <source>
        <dbReference type="EMBL" id="BBB30560.1"/>
    </source>
</evidence>
<dbReference type="InterPro" id="IPR000859">
    <property type="entry name" value="CUB_dom"/>
</dbReference>
<dbReference type="GO" id="GO:0046872">
    <property type="term" value="F:metal ion binding"/>
    <property type="evidence" value="ECO:0007669"/>
    <property type="project" value="UniProtKB-KW"/>
</dbReference>
<organism evidence="8 9">
    <name type="scientific">Neptunomonas japonica JAMM 1380</name>
    <dbReference type="NCBI Taxonomy" id="1441457"/>
    <lineage>
        <taxon>Bacteria</taxon>
        <taxon>Pseudomonadati</taxon>
        <taxon>Pseudomonadota</taxon>
        <taxon>Gammaproteobacteria</taxon>
        <taxon>Oceanospirillales</taxon>
        <taxon>Oceanospirillaceae</taxon>
        <taxon>Neptunomonas</taxon>
    </lineage>
</organism>
<keyword evidence="6" id="KW-0325">Glycoprotein</keyword>
<dbReference type="Gene3D" id="2.60.120.290">
    <property type="entry name" value="Spermadhesin, CUB domain"/>
    <property type="match status" value="1"/>
</dbReference>
<name>A0A7R6PU79_9GAMM</name>
<dbReference type="SMART" id="SM00042">
    <property type="entry name" value="CUB"/>
    <property type="match status" value="1"/>
</dbReference>
<evidence type="ECO:0000259" key="7">
    <source>
        <dbReference type="PROSITE" id="PS01180"/>
    </source>
</evidence>
<dbReference type="Pfam" id="PF00431">
    <property type="entry name" value="CUB"/>
    <property type="match status" value="1"/>
</dbReference>
<proteinExistence type="predicted"/>
<evidence type="ECO:0000256" key="2">
    <source>
        <dbReference type="ARBA" id="ARBA00022723"/>
    </source>
</evidence>
<gene>
    <name evidence="8" type="ORF">NEJAP_2616</name>
</gene>
<keyword evidence="2" id="KW-0479">Metal-binding</keyword>
<dbReference type="InterPro" id="IPR006558">
    <property type="entry name" value="LamG-like"/>
</dbReference>
<dbReference type="SMART" id="SM00159">
    <property type="entry name" value="PTX"/>
    <property type="match status" value="1"/>
</dbReference>
<dbReference type="Pfam" id="PF13385">
    <property type="entry name" value="Laminin_G_3"/>
    <property type="match status" value="3"/>
</dbReference>
<keyword evidence="4" id="KW-0106">Calcium</keyword>
<dbReference type="Proteomes" id="UP000595332">
    <property type="component" value="Chromosome"/>
</dbReference>
<dbReference type="SMART" id="SM00560">
    <property type="entry name" value="LamGL"/>
    <property type="match status" value="1"/>
</dbReference>
<dbReference type="InterPro" id="IPR035914">
    <property type="entry name" value="Sperma_CUB_dom_sf"/>
</dbReference>
<dbReference type="KEGG" id="njp:NEJAP_2616"/>
<evidence type="ECO:0000256" key="4">
    <source>
        <dbReference type="ARBA" id="ARBA00022837"/>
    </source>
</evidence>
<evidence type="ECO:0000256" key="5">
    <source>
        <dbReference type="ARBA" id="ARBA00023157"/>
    </source>
</evidence>
<dbReference type="Gene3D" id="2.60.120.200">
    <property type="match status" value="3"/>
</dbReference>
<dbReference type="Pfam" id="PF20419">
    <property type="entry name" value="DUF6701"/>
    <property type="match status" value="1"/>
</dbReference>
<feature type="domain" description="CUB" evidence="7">
    <location>
        <begin position="1"/>
        <end position="91"/>
    </location>
</feature>
<evidence type="ECO:0000256" key="1">
    <source>
        <dbReference type="ARBA" id="ARBA00001913"/>
    </source>
</evidence>
<dbReference type="PANTHER" id="PTHR19277">
    <property type="entry name" value="PENTRAXIN"/>
    <property type="match status" value="1"/>
</dbReference>
<protein>
    <recommendedName>
        <fullName evidence="7">CUB domain-containing protein</fullName>
    </recommendedName>
</protein>
<dbReference type="CDD" id="cd00041">
    <property type="entry name" value="CUB"/>
    <property type="match status" value="1"/>
</dbReference>
<dbReference type="InterPro" id="IPR051360">
    <property type="entry name" value="Neuronal_Pentraxin_Related"/>
</dbReference>
<dbReference type="PROSITE" id="PS01180">
    <property type="entry name" value="CUB"/>
    <property type="match status" value="1"/>
</dbReference>
<evidence type="ECO:0000256" key="6">
    <source>
        <dbReference type="ARBA" id="ARBA00023180"/>
    </source>
</evidence>
<dbReference type="Gene3D" id="2.60.120.260">
    <property type="entry name" value="Galactose-binding domain-like"/>
    <property type="match status" value="1"/>
</dbReference>
<dbReference type="PANTHER" id="PTHR19277:SF125">
    <property type="entry name" value="B6"/>
    <property type="match status" value="1"/>
</dbReference>
<keyword evidence="9" id="KW-1185">Reference proteome</keyword>
<dbReference type="InterPro" id="IPR013320">
    <property type="entry name" value="ConA-like_dom_sf"/>
</dbReference>
<comment type="cofactor">
    <cofactor evidence="1">
        <name>Ca(2+)</name>
        <dbReference type="ChEBI" id="CHEBI:29108"/>
    </cofactor>
</comment>
<dbReference type="SUPFAM" id="SSF49899">
    <property type="entry name" value="Concanavalin A-like lectins/glucanases"/>
    <property type="match status" value="3"/>
</dbReference>
<accession>A0A7R6PU79</accession>
<dbReference type="InterPro" id="IPR001759">
    <property type="entry name" value="PTX_dom"/>
</dbReference>
<evidence type="ECO:0000313" key="9">
    <source>
        <dbReference type="Proteomes" id="UP000595332"/>
    </source>
</evidence>
<keyword evidence="5" id="KW-1015">Disulfide bond</keyword>